<reference evidence="2 3" key="1">
    <citation type="submission" date="2017-04" db="EMBL/GenBank/DDBJ databases">
        <title>Draft genome sequence of Tuber borchii Vittad., a whitish edible truffle.</title>
        <authorList>
            <consortium name="DOE Joint Genome Institute"/>
            <person name="Murat C."/>
            <person name="Kuo A."/>
            <person name="Barry K.W."/>
            <person name="Clum A."/>
            <person name="Dockter R.B."/>
            <person name="Fauchery L."/>
            <person name="Iotti M."/>
            <person name="Kohler A."/>
            <person name="Labutti K."/>
            <person name="Lindquist E.A."/>
            <person name="Lipzen A."/>
            <person name="Ohm R.A."/>
            <person name="Wang M."/>
            <person name="Grigoriev I.V."/>
            <person name="Zambonelli A."/>
            <person name="Martin F.M."/>
        </authorList>
    </citation>
    <scope>NUCLEOTIDE SEQUENCE [LARGE SCALE GENOMIC DNA]</scope>
    <source>
        <strain evidence="2 3">Tbo3840</strain>
    </source>
</reference>
<dbReference type="EMBL" id="NESQ01000128">
    <property type="protein sequence ID" value="PUU78154.1"/>
    <property type="molecule type" value="Genomic_DNA"/>
</dbReference>
<evidence type="ECO:0000256" key="1">
    <source>
        <dbReference type="SAM" id="MobiDB-lite"/>
    </source>
</evidence>
<organism evidence="2 3">
    <name type="scientific">Tuber borchii</name>
    <name type="common">White truffle</name>
    <dbReference type="NCBI Taxonomy" id="42251"/>
    <lineage>
        <taxon>Eukaryota</taxon>
        <taxon>Fungi</taxon>
        <taxon>Dikarya</taxon>
        <taxon>Ascomycota</taxon>
        <taxon>Pezizomycotina</taxon>
        <taxon>Pezizomycetes</taxon>
        <taxon>Pezizales</taxon>
        <taxon>Tuberaceae</taxon>
        <taxon>Tuber</taxon>
    </lineage>
</organism>
<keyword evidence="3" id="KW-1185">Reference proteome</keyword>
<evidence type="ECO:0000313" key="2">
    <source>
        <dbReference type="EMBL" id="PUU78154.1"/>
    </source>
</evidence>
<feature type="region of interest" description="Disordered" evidence="1">
    <location>
        <begin position="40"/>
        <end position="125"/>
    </location>
</feature>
<name>A0A2T6ZRU6_TUBBO</name>
<feature type="compositionally biased region" description="Polar residues" evidence="1">
    <location>
        <begin position="97"/>
        <end position="107"/>
    </location>
</feature>
<protein>
    <submittedName>
        <fullName evidence="2">Uncharacterized protein</fullName>
    </submittedName>
</protein>
<dbReference type="AlphaFoldDB" id="A0A2T6ZRU6"/>
<gene>
    <name evidence="2" type="ORF">B9Z19DRAFT_100360</name>
</gene>
<dbReference type="Proteomes" id="UP000244722">
    <property type="component" value="Unassembled WGS sequence"/>
</dbReference>
<accession>A0A2T6ZRU6</accession>
<sequence length="125" mass="13778">MARRLGWREGGRVFSFSAHPFHYNSSSSLVFSSPSIFVPSTTHPSIRHPSKKPPPSLQNSKGPKKVVEGRSQERSQPPWHFPTPPSKPLEDKPMINPKSSVTQNRPVPSSAFGGGKGRSGSYTWI</sequence>
<proteinExistence type="predicted"/>
<comment type="caution">
    <text evidence="2">The sequence shown here is derived from an EMBL/GenBank/DDBJ whole genome shotgun (WGS) entry which is preliminary data.</text>
</comment>
<evidence type="ECO:0000313" key="3">
    <source>
        <dbReference type="Proteomes" id="UP000244722"/>
    </source>
</evidence>